<keyword evidence="8" id="KW-1185">Reference proteome</keyword>
<dbReference type="PROSITE" id="PS51898">
    <property type="entry name" value="TYR_RECOMBINASE"/>
    <property type="match status" value="1"/>
</dbReference>
<keyword evidence="2 4" id="KW-0238">DNA-binding</keyword>
<dbReference type="GO" id="GO:0015074">
    <property type="term" value="P:DNA integration"/>
    <property type="evidence" value="ECO:0007669"/>
    <property type="project" value="UniProtKB-KW"/>
</dbReference>
<dbReference type="InterPro" id="IPR002104">
    <property type="entry name" value="Integrase_catalytic"/>
</dbReference>
<dbReference type="InterPro" id="IPR011010">
    <property type="entry name" value="DNA_brk_join_enz"/>
</dbReference>
<dbReference type="AlphaFoldDB" id="A0ABD5Y054"/>
<dbReference type="PANTHER" id="PTHR30349">
    <property type="entry name" value="PHAGE INTEGRASE-RELATED"/>
    <property type="match status" value="1"/>
</dbReference>
<dbReference type="Pfam" id="PF02899">
    <property type="entry name" value="Phage_int_SAM_1"/>
    <property type="match status" value="1"/>
</dbReference>
<protein>
    <submittedName>
        <fullName evidence="7">Tyrosine-type recombinase/integrase</fullName>
    </submittedName>
</protein>
<evidence type="ECO:0000256" key="2">
    <source>
        <dbReference type="ARBA" id="ARBA00023125"/>
    </source>
</evidence>
<dbReference type="GO" id="GO:0006310">
    <property type="term" value="P:DNA recombination"/>
    <property type="evidence" value="ECO:0007669"/>
    <property type="project" value="UniProtKB-KW"/>
</dbReference>
<dbReference type="EMBL" id="JBHTAS010000001">
    <property type="protein sequence ID" value="MFC7139264.1"/>
    <property type="molecule type" value="Genomic_DNA"/>
</dbReference>
<keyword evidence="3" id="KW-0233">DNA recombination</keyword>
<keyword evidence="1" id="KW-0229">DNA integration</keyword>
<dbReference type="RefSeq" id="WP_274324859.1">
    <property type="nucleotide sequence ID" value="NZ_CP118158.1"/>
</dbReference>
<accession>A0ABD5Y054</accession>
<organism evidence="7 8">
    <name type="scientific">Halosimplex aquaticum</name>
    <dbReference type="NCBI Taxonomy" id="3026162"/>
    <lineage>
        <taxon>Archaea</taxon>
        <taxon>Methanobacteriati</taxon>
        <taxon>Methanobacteriota</taxon>
        <taxon>Stenosarchaea group</taxon>
        <taxon>Halobacteria</taxon>
        <taxon>Halobacteriales</taxon>
        <taxon>Haloarculaceae</taxon>
        <taxon>Halosimplex</taxon>
    </lineage>
</organism>
<dbReference type="Gene3D" id="1.10.443.10">
    <property type="entry name" value="Intergrase catalytic core"/>
    <property type="match status" value="1"/>
</dbReference>
<dbReference type="InterPro" id="IPR004107">
    <property type="entry name" value="Integrase_SAM-like_N"/>
</dbReference>
<evidence type="ECO:0000256" key="4">
    <source>
        <dbReference type="PROSITE-ProRule" id="PRU01248"/>
    </source>
</evidence>
<evidence type="ECO:0000256" key="3">
    <source>
        <dbReference type="ARBA" id="ARBA00023172"/>
    </source>
</evidence>
<dbReference type="InterPro" id="IPR013762">
    <property type="entry name" value="Integrase-like_cat_sf"/>
</dbReference>
<dbReference type="Proteomes" id="UP001596432">
    <property type="component" value="Unassembled WGS sequence"/>
</dbReference>
<proteinExistence type="predicted"/>
<dbReference type="InterPro" id="IPR044068">
    <property type="entry name" value="CB"/>
</dbReference>
<evidence type="ECO:0000259" key="5">
    <source>
        <dbReference type="PROSITE" id="PS51898"/>
    </source>
</evidence>
<dbReference type="PROSITE" id="PS51900">
    <property type="entry name" value="CB"/>
    <property type="match status" value="1"/>
</dbReference>
<name>A0ABD5Y054_9EURY</name>
<evidence type="ECO:0000313" key="7">
    <source>
        <dbReference type="EMBL" id="MFC7139264.1"/>
    </source>
</evidence>
<dbReference type="GeneID" id="78819516"/>
<dbReference type="InterPro" id="IPR050090">
    <property type="entry name" value="Tyrosine_recombinase_XerCD"/>
</dbReference>
<dbReference type="PANTHER" id="PTHR30349:SF41">
    <property type="entry name" value="INTEGRASE_RECOMBINASE PROTEIN MJ0367-RELATED"/>
    <property type="match status" value="1"/>
</dbReference>
<reference evidence="7 8" key="1">
    <citation type="journal article" date="2019" name="Int. J. Syst. Evol. Microbiol.">
        <title>The Global Catalogue of Microorganisms (GCM) 10K type strain sequencing project: providing services to taxonomists for standard genome sequencing and annotation.</title>
        <authorList>
            <consortium name="The Broad Institute Genomics Platform"/>
            <consortium name="The Broad Institute Genome Sequencing Center for Infectious Disease"/>
            <person name="Wu L."/>
            <person name="Ma J."/>
        </authorList>
    </citation>
    <scope>NUCLEOTIDE SEQUENCE [LARGE SCALE GENOMIC DNA]</scope>
    <source>
        <strain evidence="7 8">XZYJT29</strain>
    </source>
</reference>
<dbReference type="Gene3D" id="1.10.150.130">
    <property type="match status" value="1"/>
</dbReference>
<dbReference type="CDD" id="cd00397">
    <property type="entry name" value="DNA_BRE_C"/>
    <property type="match status" value="1"/>
</dbReference>
<evidence type="ECO:0000259" key="6">
    <source>
        <dbReference type="PROSITE" id="PS51900"/>
    </source>
</evidence>
<dbReference type="GO" id="GO:0003677">
    <property type="term" value="F:DNA binding"/>
    <property type="evidence" value="ECO:0007669"/>
    <property type="project" value="UniProtKB-UniRule"/>
</dbReference>
<comment type="caution">
    <text evidence="7">The sequence shown here is derived from an EMBL/GenBank/DDBJ whole genome shotgun (WGS) entry which is preliminary data.</text>
</comment>
<sequence length="359" mass="41421">MSDDELTELAPEQALSMWVDRQKAEKSEQTVQSYFYRVRQFVEWLEDDGIRNLNELSGRDVFRYDSSRRSEGLSKSALNNQLGTIKLFLEFCVDVEAVPPELPAKVDVPTLSKAERANEEKLSAKRAENILKSLERYDFASRDHALFALAWHTAMRLGALRSLDLRDCYLEEDDLDRLAHEGDVDQEDLDELEAPFVYVRHRPQLDTPLKNQGDGERPVALSDEIGELLQEYIEVSRPQVEDDHGRKPLFSSRKGSGRMSKGAIRSRFNIVTQPCRYGTCPHDRDQDTCEALEHGYESRCPSSRSPHRIRTGAITNHRNEDWPPEVLAERVNATPEVIRTHYDKPDLLKRMESRRSYME</sequence>
<evidence type="ECO:0000313" key="8">
    <source>
        <dbReference type="Proteomes" id="UP001596432"/>
    </source>
</evidence>
<gene>
    <name evidence="7" type="ORF">ACFQMA_05355</name>
</gene>
<evidence type="ECO:0000256" key="1">
    <source>
        <dbReference type="ARBA" id="ARBA00022908"/>
    </source>
</evidence>
<feature type="domain" description="Core-binding (CB)" evidence="6">
    <location>
        <begin position="9"/>
        <end position="93"/>
    </location>
</feature>
<dbReference type="InterPro" id="IPR010998">
    <property type="entry name" value="Integrase_recombinase_N"/>
</dbReference>
<feature type="domain" description="Tyr recombinase" evidence="5">
    <location>
        <begin position="117"/>
        <end position="355"/>
    </location>
</feature>
<dbReference type="SUPFAM" id="SSF56349">
    <property type="entry name" value="DNA breaking-rejoining enzymes"/>
    <property type="match status" value="1"/>
</dbReference>